<gene>
    <name evidence="2" type="ORF">METZ01_LOCUS38919</name>
</gene>
<organism evidence="2">
    <name type="scientific">marine metagenome</name>
    <dbReference type="NCBI Taxonomy" id="408172"/>
    <lineage>
        <taxon>unclassified sequences</taxon>
        <taxon>metagenomes</taxon>
        <taxon>ecological metagenomes</taxon>
    </lineage>
</organism>
<evidence type="ECO:0000313" key="2">
    <source>
        <dbReference type="EMBL" id="SUZ86065.1"/>
    </source>
</evidence>
<dbReference type="Pfam" id="PF07355">
    <property type="entry name" value="GRDB"/>
    <property type="match status" value="1"/>
</dbReference>
<name>A0A381R2U2_9ZZZZ</name>
<dbReference type="EMBL" id="UINC01001663">
    <property type="protein sequence ID" value="SUZ86065.1"/>
    <property type="molecule type" value="Genomic_DNA"/>
</dbReference>
<sequence length="170" mass="19597">MLKESLIDKLWVALFRIPLVKNFWARSYEAVLFDRVPWTKLNKPLPECKIALFTTGGIHLKSDEAFDLDDPHGDSSFRRIPHDVSPEDLIIKHKYYDHRDADRDPNLILPFGVLRQLQAEGRVGRSNKYHYSFMGHIEEPHLTTLIQKSAVDAAKEIKQQKVDIALLVPA</sequence>
<dbReference type="GO" id="GO:0050485">
    <property type="term" value="F:oxidoreductase activity, acting on X-H and Y-H to form an X-Y bond, with a disulfide as acceptor"/>
    <property type="evidence" value="ECO:0007669"/>
    <property type="project" value="InterPro"/>
</dbReference>
<keyword evidence="1" id="KW-0560">Oxidoreductase</keyword>
<dbReference type="AlphaFoldDB" id="A0A381R2U2"/>
<evidence type="ECO:0008006" key="3">
    <source>
        <dbReference type="Google" id="ProtNLM"/>
    </source>
</evidence>
<dbReference type="InterPro" id="IPR010187">
    <property type="entry name" value="Various_sel_PB"/>
</dbReference>
<protein>
    <recommendedName>
        <fullName evidence="3">Selenoprotein B glycine/betaine/sarcosine/D-proline reductase</fullName>
    </recommendedName>
</protein>
<evidence type="ECO:0000256" key="1">
    <source>
        <dbReference type="ARBA" id="ARBA00023002"/>
    </source>
</evidence>
<proteinExistence type="predicted"/>
<reference evidence="2" key="1">
    <citation type="submission" date="2018-05" db="EMBL/GenBank/DDBJ databases">
        <authorList>
            <person name="Lanie J.A."/>
            <person name="Ng W.-L."/>
            <person name="Kazmierczak K.M."/>
            <person name="Andrzejewski T.M."/>
            <person name="Davidsen T.M."/>
            <person name="Wayne K.J."/>
            <person name="Tettelin H."/>
            <person name="Glass J.I."/>
            <person name="Rusch D."/>
            <person name="Podicherti R."/>
            <person name="Tsui H.-C.T."/>
            <person name="Winkler M.E."/>
        </authorList>
    </citation>
    <scope>NUCLEOTIDE SEQUENCE</scope>
</reference>
<accession>A0A381R2U2</accession>